<dbReference type="InterPro" id="IPR012336">
    <property type="entry name" value="Thioredoxin-like_fold"/>
</dbReference>
<keyword evidence="4" id="KW-1185">Reference proteome</keyword>
<dbReference type="EMBL" id="JAVTTP010000001">
    <property type="protein sequence ID" value="MDT7828560.1"/>
    <property type="molecule type" value="Genomic_DNA"/>
</dbReference>
<dbReference type="PANTHER" id="PTHR42852:SF13">
    <property type="entry name" value="PROTEIN DIPZ"/>
    <property type="match status" value="1"/>
</dbReference>
<name>A0ABU3L486_9FLAO</name>
<dbReference type="CDD" id="cd02966">
    <property type="entry name" value="TlpA_like_family"/>
    <property type="match status" value="1"/>
</dbReference>
<dbReference type="Gene3D" id="3.40.30.10">
    <property type="entry name" value="Glutaredoxin"/>
    <property type="match status" value="1"/>
</dbReference>
<dbReference type="Proteomes" id="UP001250656">
    <property type="component" value="Unassembled WGS sequence"/>
</dbReference>
<organism evidence="3 4">
    <name type="scientific">Pricia mediterranea</name>
    <dbReference type="NCBI Taxonomy" id="3076079"/>
    <lineage>
        <taxon>Bacteria</taxon>
        <taxon>Pseudomonadati</taxon>
        <taxon>Bacteroidota</taxon>
        <taxon>Flavobacteriia</taxon>
        <taxon>Flavobacteriales</taxon>
        <taxon>Flavobacteriaceae</taxon>
        <taxon>Pricia</taxon>
    </lineage>
</organism>
<dbReference type="InterPro" id="IPR050553">
    <property type="entry name" value="Thioredoxin_ResA/DsbE_sf"/>
</dbReference>
<dbReference type="InterPro" id="IPR036249">
    <property type="entry name" value="Thioredoxin-like_sf"/>
</dbReference>
<evidence type="ECO:0000313" key="3">
    <source>
        <dbReference type="EMBL" id="MDT7828560.1"/>
    </source>
</evidence>
<dbReference type="PROSITE" id="PS51352">
    <property type="entry name" value="THIOREDOXIN_2"/>
    <property type="match status" value="1"/>
</dbReference>
<evidence type="ECO:0000313" key="4">
    <source>
        <dbReference type="Proteomes" id="UP001250656"/>
    </source>
</evidence>
<reference evidence="3 4" key="1">
    <citation type="submission" date="2023-09" db="EMBL/GenBank/DDBJ databases">
        <title>Novel taxa isolated from Blanes Bay.</title>
        <authorList>
            <person name="Rey-Velasco X."/>
            <person name="Lucena T."/>
        </authorList>
    </citation>
    <scope>NUCLEOTIDE SEQUENCE [LARGE SCALE GENOMIC DNA]</scope>
    <source>
        <strain evidence="3 4">S334</strain>
    </source>
</reference>
<feature type="signal peptide" evidence="1">
    <location>
        <begin position="1"/>
        <end position="18"/>
    </location>
</feature>
<evidence type="ECO:0000256" key="1">
    <source>
        <dbReference type="SAM" id="SignalP"/>
    </source>
</evidence>
<feature type="domain" description="Thioredoxin" evidence="2">
    <location>
        <begin position="307"/>
        <end position="441"/>
    </location>
</feature>
<comment type="caution">
    <text evidence="3">The sequence shown here is derived from an EMBL/GenBank/DDBJ whole genome shotgun (WGS) entry which is preliminary data.</text>
</comment>
<keyword evidence="1" id="KW-0732">Signal</keyword>
<dbReference type="Pfam" id="PF13905">
    <property type="entry name" value="Thioredoxin_8"/>
    <property type="match status" value="1"/>
</dbReference>
<dbReference type="SUPFAM" id="SSF52833">
    <property type="entry name" value="Thioredoxin-like"/>
    <property type="match status" value="1"/>
</dbReference>
<accession>A0ABU3L486</accession>
<protein>
    <submittedName>
        <fullName evidence="3">Thioredoxin-like domain-containing protein</fullName>
    </submittedName>
</protein>
<evidence type="ECO:0000259" key="2">
    <source>
        <dbReference type="PROSITE" id="PS51352"/>
    </source>
</evidence>
<feature type="chain" id="PRO_5045843486" evidence="1">
    <location>
        <begin position="19"/>
        <end position="441"/>
    </location>
</feature>
<proteinExistence type="predicted"/>
<dbReference type="RefSeq" id="WP_314013938.1">
    <property type="nucleotide sequence ID" value="NZ_JAVTTP010000001.1"/>
</dbReference>
<sequence>MKRSLFAFVLFCTFSLTAQYSISGTFTPAKNYRWLIVYLLKAGEQAYTADTAIKDGKFSLSLPAHSAPGTYRLVYAVPQEEFYFDVIYSGKEDIQLKFDAEKGVSFTASKENRIFNAYFRQINAAKQAFIDFYQAGKTDKDAFERLSERLRTVQEGYEKESAGLLAHNFIAANRPYIPSEYETGQIYWQHKKDQYFRHLDLTDPILQGSAFLKDKLTNYIFTAILNENRSQEETENLLCQNVDKVASELKDTEESYRFHIFHSLHNTAMAGRFNVTADYILDTYMRPLAQVTGNQKTIDQLEIQHRLQIGSIPPDIIWKDDNVTKRLSEMDGAECYVLIFWSSTCSHCLHQLPPLHEELKKFPDVKVLAIGLEDGKKSWEKESAKLPGFVHVLGLDHWDNRYAELYEIRRTPTFFVLDSDKRIIAKPKSDKELLTFLNEGT</sequence>
<dbReference type="InterPro" id="IPR013766">
    <property type="entry name" value="Thioredoxin_domain"/>
</dbReference>
<dbReference type="PANTHER" id="PTHR42852">
    <property type="entry name" value="THIOL:DISULFIDE INTERCHANGE PROTEIN DSBE"/>
    <property type="match status" value="1"/>
</dbReference>
<gene>
    <name evidence="3" type="ORF">RQM65_07785</name>
</gene>